<dbReference type="KEGG" id="pdj:D0907_20920"/>
<gene>
    <name evidence="1" type="ORF">D0907_20920</name>
</gene>
<organism evidence="1 2">
    <name type="scientific">Pseudoalteromonas lipolytica</name>
    <dbReference type="NCBI Taxonomy" id="570156"/>
    <lineage>
        <taxon>Bacteria</taxon>
        <taxon>Pseudomonadati</taxon>
        <taxon>Pseudomonadota</taxon>
        <taxon>Gammaproteobacteria</taxon>
        <taxon>Alteromonadales</taxon>
        <taxon>Pseudoalteromonadaceae</taxon>
        <taxon>Pseudoalteromonas</taxon>
    </lineage>
</organism>
<geneLocation type="plasmid" evidence="1 2">
    <name>unnamed2</name>
</geneLocation>
<evidence type="ECO:0000313" key="1">
    <source>
        <dbReference type="EMBL" id="AXV67793.1"/>
    </source>
</evidence>
<dbReference type="EMBL" id="CP032092">
    <property type="protein sequence ID" value="AXV67793.1"/>
    <property type="molecule type" value="Genomic_DNA"/>
</dbReference>
<keyword evidence="1" id="KW-0614">Plasmid</keyword>
<sequence>MPEKNLFLTDNLGKVELVFTAEGLVFRFSNQNSGAARRQKTPTQHTTISSLSINYNAIVCLK</sequence>
<dbReference type="AlphaFoldDB" id="A0AAD0WEQ8"/>
<dbReference type="GeneID" id="99507939"/>
<dbReference type="Proteomes" id="UP000264605">
    <property type="component" value="Plasmid unnamed2"/>
</dbReference>
<proteinExistence type="predicted"/>
<reference evidence="1 2" key="1">
    <citation type="submission" date="2018-08" db="EMBL/GenBank/DDBJ databases">
        <title>Draft genome sequence of Pseudoalteromonas donghaensis HJ51.</title>
        <authorList>
            <person name="Oh J."/>
            <person name="Roh D."/>
        </authorList>
    </citation>
    <scope>NUCLEOTIDE SEQUENCE [LARGE SCALE GENOMIC DNA]</scope>
    <source>
        <strain evidence="1 2">HJ51</strain>
        <plasmid evidence="1 2">unnamed2</plasmid>
    </source>
</reference>
<dbReference type="RefSeq" id="WP_118845678.1">
    <property type="nucleotide sequence ID" value="NZ_CP032092.1"/>
</dbReference>
<evidence type="ECO:0000313" key="2">
    <source>
        <dbReference type="Proteomes" id="UP000264605"/>
    </source>
</evidence>
<name>A0AAD0WEQ8_9GAMM</name>
<accession>A0AAD0WEQ8</accession>
<protein>
    <submittedName>
        <fullName evidence="1">Uncharacterized protein</fullName>
    </submittedName>
</protein>